<accession>A0A6G5QN18</accession>
<proteinExistence type="predicted"/>
<sequence>MKPLRVPQFIKPLDIEKERASIVEEFKQKSGKLDYIPLVGDDYMTLIDIFLYRLNNFFELINVKVANNYLNFSTGEYLDELVALIGIKRNEEVRPIAELEISVNSATFLPKGSKFTDGKGHFAFLLEDANIADEATVKIEAGGYFKENYETTTLEIPNIYIKTIKMTKPFSGFKARENDDELRNRFLLALHRFSTAGSQKSYLFYILSIEGITKANVYHLSPGVVQIVYFSRYEKNIAEAKISEALKDRVPLTDNVLMKEATQIKFDLVIEVRLKQDYMFAEVLKNADEKLREYFANIGIGFTPHFSQLIEIAFDENTRAVEIKTPIPNSNRDSLIILNSLQILKAD</sequence>
<dbReference type="RefSeq" id="WP_002944708.1">
    <property type="nucleotide sequence ID" value="NZ_CP012543.1"/>
</dbReference>
<dbReference type="EMBL" id="CP012543">
    <property type="protein sequence ID" value="QCD46997.1"/>
    <property type="molecule type" value="Genomic_DNA"/>
</dbReference>
<dbReference type="Proteomes" id="UP000502377">
    <property type="component" value="Chromosome"/>
</dbReference>
<gene>
    <name evidence="1" type="ORF">CRECT_1343</name>
</gene>
<name>A0A6G5QN18_CAMRE</name>
<dbReference type="AlphaFoldDB" id="A0A6G5QN18"/>
<evidence type="ECO:0000313" key="2">
    <source>
        <dbReference type="Proteomes" id="UP000502377"/>
    </source>
</evidence>
<evidence type="ECO:0000313" key="1">
    <source>
        <dbReference type="EMBL" id="QCD46997.1"/>
    </source>
</evidence>
<organism evidence="1 2">
    <name type="scientific">Campylobacter rectus</name>
    <name type="common">Wolinella recta</name>
    <dbReference type="NCBI Taxonomy" id="203"/>
    <lineage>
        <taxon>Bacteria</taxon>
        <taxon>Pseudomonadati</taxon>
        <taxon>Campylobacterota</taxon>
        <taxon>Epsilonproteobacteria</taxon>
        <taxon>Campylobacterales</taxon>
        <taxon>Campylobacteraceae</taxon>
        <taxon>Campylobacter</taxon>
    </lineage>
</organism>
<dbReference type="KEGG" id="crx:CRECT_1343"/>
<reference evidence="1 2" key="1">
    <citation type="submission" date="2016-07" db="EMBL/GenBank/DDBJ databases">
        <title>Comparative genomics of the Campylobacter concisus group.</title>
        <authorList>
            <person name="Miller W.G."/>
            <person name="Yee E."/>
            <person name="Chapman M.H."/>
            <person name="Huynh S."/>
            <person name="Bono J.L."/>
            <person name="On S.L.W."/>
            <person name="StLeger J."/>
            <person name="Foster G."/>
            <person name="Parker C.T."/>
        </authorList>
    </citation>
    <scope>NUCLEOTIDE SEQUENCE [LARGE SCALE GENOMIC DNA]</scope>
    <source>
        <strain evidence="1 2">ATCC 33238</strain>
    </source>
</reference>
<protein>
    <submittedName>
        <fullName evidence="1">Phage baseplate assembly protein J, putative</fullName>
    </submittedName>
</protein>